<proteinExistence type="predicted"/>
<evidence type="ECO:0000256" key="1">
    <source>
        <dbReference type="SAM" id="Phobius"/>
    </source>
</evidence>
<reference evidence="2" key="4">
    <citation type="submission" date="2025-09" db="UniProtKB">
        <authorList>
            <consortium name="Ensembl"/>
        </authorList>
    </citation>
    <scope>IDENTIFICATION</scope>
    <source>
        <strain evidence="2">17573</strain>
    </source>
</reference>
<dbReference type="GeneTree" id="ENSGT00940000167556"/>
<dbReference type="Proteomes" id="UP000006718">
    <property type="component" value="Chromosome 3"/>
</dbReference>
<dbReference type="InParanoid" id="A0A5F8AKA8"/>
<protein>
    <submittedName>
        <fullName evidence="2">Uncharacterized protein</fullName>
    </submittedName>
</protein>
<reference evidence="2" key="3">
    <citation type="submission" date="2025-08" db="UniProtKB">
        <authorList>
            <consortium name="Ensembl"/>
        </authorList>
    </citation>
    <scope>IDENTIFICATION</scope>
    <source>
        <strain evidence="2">17573</strain>
    </source>
</reference>
<accession>A0A5F8AKA8</accession>
<evidence type="ECO:0000313" key="2">
    <source>
        <dbReference type="Ensembl" id="ENSMMUP00000077451.1"/>
    </source>
</evidence>
<keyword evidence="3" id="KW-1185">Reference proteome</keyword>
<reference evidence="3" key="1">
    <citation type="journal article" date="2007" name="Science">
        <title>Evolutionary and biomedical insights from the rhesus macaque genome.</title>
        <authorList>
            <person name="Gibbs R.A."/>
            <person name="Rogers J."/>
            <person name="Katze M.G."/>
            <person name="Bumgarner R."/>
            <person name="Weinstock G.M."/>
            <person name="Mardis E.R."/>
            <person name="Remington K.A."/>
            <person name="Strausberg R.L."/>
            <person name="Venter J.C."/>
            <person name="Wilson R.K."/>
            <person name="Batzer M.A."/>
            <person name="Bustamante C.D."/>
            <person name="Eichler E.E."/>
            <person name="Hahn M.W."/>
            <person name="Hardison R.C."/>
            <person name="Makova K.D."/>
            <person name="Miller W."/>
            <person name="Milosavljevic A."/>
            <person name="Palermo R.E."/>
            <person name="Siepel A."/>
            <person name="Sikela J.M."/>
            <person name="Attaway T."/>
            <person name="Bell S."/>
            <person name="Bernard K.E."/>
            <person name="Buhay C.J."/>
            <person name="Chandrabose M.N."/>
            <person name="Dao M."/>
            <person name="Davis C."/>
            <person name="Delehaunty K.D."/>
            <person name="Ding Y."/>
            <person name="Dinh H.H."/>
            <person name="Dugan-Rocha S."/>
            <person name="Fulton L.A."/>
            <person name="Gabisi R.A."/>
            <person name="Garner T.T."/>
            <person name="Godfrey J."/>
            <person name="Hawes A.C."/>
            <person name="Hernandez J."/>
            <person name="Hines S."/>
            <person name="Holder M."/>
            <person name="Hume J."/>
            <person name="Jhangiani S.N."/>
            <person name="Joshi V."/>
            <person name="Khan Z.M."/>
            <person name="Kirkness E.F."/>
            <person name="Cree A."/>
            <person name="Fowler R.G."/>
            <person name="Lee S."/>
            <person name="Lewis L.R."/>
            <person name="Li Z."/>
            <person name="Liu Y.-S."/>
            <person name="Moore S.M."/>
            <person name="Muzny D."/>
            <person name="Nazareth L.V."/>
            <person name="Ngo D.N."/>
            <person name="Okwuonu G.O."/>
            <person name="Pai G."/>
            <person name="Parker D."/>
            <person name="Paul H.A."/>
            <person name="Pfannkoch C."/>
            <person name="Pohl C.S."/>
            <person name="Rogers Y.-H.C."/>
            <person name="Ruiz S.J."/>
            <person name="Sabo A."/>
            <person name="Santibanez J."/>
            <person name="Schneider B.W."/>
            <person name="Smith S.M."/>
            <person name="Sodergren E."/>
            <person name="Svatek A.F."/>
            <person name="Utterback T.R."/>
            <person name="Vattathil S."/>
            <person name="Warren W."/>
            <person name="White C.S."/>
            <person name="Chinwalla A.T."/>
            <person name="Feng Y."/>
            <person name="Halpern A.L."/>
            <person name="Hillier L.W."/>
            <person name="Huang X."/>
            <person name="Minx P."/>
            <person name="Nelson J.O."/>
            <person name="Pepin K.H."/>
            <person name="Qin X."/>
            <person name="Sutton G.G."/>
            <person name="Venter E."/>
            <person name="Walenz B.P."/>
            <person name="Wallis J.W."/>
            <person name="Worley K.C."/>
            <person name="Yang S.-P."/>
            <person name="Jones S.M."/>
            <person name="Marra M.A."/>
            <person name="Rocchi M."/>
            <person name="Schein J.E."/>
            <person name="Baertsch R."/>
            <person name="Clarke L."/>
            <person name="Csuros M."/>
            <person name="Glasscock J."/>
            <person name="Harris R.A."/>
            <person name="Havlak P."/>
            <person name="Jackson A.R."/>
            <person name="Jiang H."/>
            <person name="Liu Y."/>
            <person name="Messina D.N."/>
            <person name="Shen Y."/>
            <person name="Song H.X.-Z."/>
            <person name="Wylie T."/>
            <person name="Zhang L."/>
            <person name="Birney E."/>
            <person name="Han K."/>
            <person name="Konkel M.K."/>
            <person name="Lee J."/>
            <person name="Smit A.F.A."/>
            <person name="Ullmer B."/>
            <person name="Wang H."/>
            <person name="Xing J."/>
            <person name="Burhans R."/>
            <person name="Cheng Z."/>
            <person name="Karro J.E."/>
            <person name="Ma J."/>
            <person name="Raney B."/>
            <person name="She X."/>
            <person name="Cox M.J."/>
            <person name="Demuth J.P."/>
            <person name="Dumas L.J."/>
            <person name="Han S.-G."/>
            <person name="Hopkins J."/>
            <person name="Karimpour-Fard A."/>
            <person name="Kim Y.H."/>
            <person name="Pollack J.R."/>
            <person name="Vinar T."/>
            <person name="Addo-Quaye C."/>
            <person name="Degenhardt J."/>
            <person name="Denby A."/>
            <person name="Hubisz M.J."/>
            <person name="Indap A."/>
            <person name="Kosiol C."/>
            <person name="Lahn B.T."/>
            <person name="Lawson H.A."/>
            <person name="Marklein A."/>
            <person name="Nielsen R."/>
            <person name="Vallender E.J."/>
            <person name="Clark A.G."/>
            <person name="Ferguson B."/>
            <person name="Hernandez R.D."/>
            <person name="Hirani K."/>
            <person name="Kehrer-Sawatzki H."/>
            <person name="Kolb J."/>
            <person name="Patil S."/>
            <person name="Pu L.-L."/>
            <person name="Ren Y."/>
            <person name="Smith D.G."/>
            <person name="Wheeler D.A."/>
            <person name="Schenck I."/>
            <person name="Ball E.V."/>
            <person name="Chen R."/>
            <person name="Cooper D.N."/>
            <person name="Giardine B."/>
            <person name="Hsu F."/>
            <person name="Kent W.J."/>
            <person name="Lesk A."/>
            <person name="Nelson D.L."/>
            <person name="O'brien W.E."/>
            <person name="Pruefer K."/>
            <person name="Stenson P.D."/>
            <person name="Wallace J.C."/>
            <person name="Ke H."/>
            <person name="Liu X.-M."/>
            <person name="Wang P."/>
            <person name="Xiang A.P."/>
            <person name="Yang F."/>
            <person name="Barber G.P."/>
            <person name="Haussler D."/>
            <person name="Karolchik D."/>
            <person name="Kern A.D."/>
            <person name="Kuhn R.M."/>
            <person name="Smith K.E."/>
            <person name="Zwieg A.S."/>
        </authorList>
    </citation>
    <scope>NUCLEOTIDE SEQUENCE [LARGE SCALE GENOMIC DNA]</scope>
    <source>
        <strain evidence="3">17573</strain>
    </source>
</reference>
<dbReference type="PANTHER" id="PTHR46254:SF7">
    <property type="entry name" value="PI4-KINASE N-TERMINAL DOMAIN-CONTAINING PROTEIN"/>
    <property type="match status" value="1"/>
</dbReference>
<evidence type="ECO:0000313" key="3">
    <source>
        <dbReference type="Proteomes" id="UP000006718"/>
    </source>
</evidence>
<sequence length="144" mass="16205">MSRWAEGGGGRPGRWLERRTSQILMFVLVCLCSCFNFFFFFETESRSVTQAGVQWRDLGSLQAPPPGFTPFSCLSLPSIWDYRRPPPRPADFFVFLVETGFHHVSQDVLISGPRDLPTSASQSTGITGVSHHARPCFNFLYLAI</sequence>
<keyword evidence="1" id="KW-1133">Transmembrane helix</keyword>
<keyword evidence="1" id="KW-0812">Transmembrane</keyword>
<dbReference type="VEuPathDB" id="HostDB:ENSMMUG00000054417"/>
<dbReference type="PANTHER" id="PTHR46254">
    <property type="entry name" value="PROTEIN GVQW1-RELATED"/>
    <property type="match status" value="1"/>
</dbReference>
<reference evidence="2" key="2">
    <citation type="submission" date="2019-01" db="EMBL/GenBank/DDBJ databases">
        <authorList>
            <person name="Graves T."/>
            <person name="Eichler E.E."/>
            <person name="Wilson R.K."/>
        </authorList>
    </citation>
    <scope>NUCLEOTIDE SEQUENCE [LARGE SCALE GENOMIC DNA]</scope>
    <source>
        <strain evidence="2">17573</strain>
    </source>
</reference>
<dbReference type="AlphaFoldDB" id="A0A5F8AKA8"/>
<keyword evidence="1" id="KW-0472">Membrane</keyword>
<name>A0A5F8AKA8_MACMU</name>
<organism evidence="2 3">
    <name type="scientific">Macaca mulatta</name>
    <name type="common">Rhesus macaque</name>
    <dbReference type="NCBI Taxonomy" id="9544"/>
    <lineage>
        <taxon>Eukaryota</taxon>
        <taxon>Metazoa</taxon>
        <taxon>Chordata</taxon>
        <taxon>Craniata</taxon>
        <taxon>Vertebrata</taxon>
        <taxon>Euteleostomi</taxon>
        <taxon>Mammalia</taxon>
        <taxon>Eutheria</taxon>
        <taxon>Euarchontoglires</taxon>
        <taxon>Primates</taxon>
        <taxon>Haplorrhini</taxon>
        <taxon>Catarrhini</taxon>
        <taxon>Cercopithecidae</taxon>
        <taxon>Cercopithecinae</taxon>
        <taxon>Macaca</taxon>
    </lineage>
</organism>
<dbReference type="Ensembl" id="ENSMMUT00000094155.1">
    <property type="protein sequence ID" value="ENSMMUP00000077451.1"/>
    <property type="gene ID" value="ENSMMUG00000054417.1"/>
</dbReference>
<feature type="transmembrane region" description="Helical" evidence="1">
    <location>
        <begin position="21"/>
        <end position="41"/>
    </location>
</feature>
<dbReference type="PRINTS" id="PR02045">
    <property type="entry name" value="F138DOMAIN"/>
</dbReference>